<dbReference type="InterPro" id="IPR041532">
    <property type="entry name" value="RlmI-like_PUA"/>
</dbReference>
<protein>
    <submittedName>
        <fullName evidence="10">Class I SAM-dependent rRNA methyltransferase</fullName>
    </submittedName>
</protein>
<proteinExistence type="inferred from homology"/>
<gene>
    <name evidence="10" type="ORF">EYC82_12215</name>
</gene>
<keyword evidence="3" id="KW-0698">rRNA processing</keyword>
<evidence type="ECO:0000256" key="3">
    <source>
        <dbReference type="ARBA" id="ARBA00022552"/>
    </source>
</evidence>
<dbReference type="PANTHER" id="PTHR42873">
    <property type="entry name" value="RIBOSOMAL RNA LARGE SUBUNIT METHYLTRANSFERASE"/>
    <property type="match status" value="1"/>
</dbReference>
<feature type="domain" description="RlmI-like PUA" evidence="9">
    <location>
        <begin position="5"/>
        <end position="69"/>
    </location>
</feature>
<comment type="subcellular location">
    <subcellularLocation>
        <location evidence="1">Cytoplasm</location>
    </subcellularLocation>
</comment>
<evidence type="ECO:0000313" key="11">
    <source>
        <dbReference type="Proteomes" id="UP001143304"/>
    </source>
</evidence>
<sequence>MIDLFLRKGAERRLRGGHLWVYSNEVDSKRSNLGDFEAGDLVVVRGSDGRLQGSAYMEPQSLICARLYSPHVEQAMNAEWFEQRLATALAVREAAFDQPYYRLVYGDSDGMPGLVVDRFGDYLVAQLHNAGLERYSELLQEALLSVLQPAGILLRTDSRARREQGLSTGSEVIYGEVPEEVSLQENGTKFLAPVHAGQKTGWFYDHRMSRARLAHWVSGKAVLDVYSYIGGWGVQAANAGAVSVCCLDSSATALEGVMKNAHLNDVGERVTTRKGSAPEQMAALHEEGARFDVIVLDPPAFIQRKKDLKKGINAYRRINELALRLLKPGGLLVSASCSMHLQRSDLILALQQAAVRAACGVRIVEQGGQGPDHPVHPAIAETEYLKSLFALKIEA</sequence>
<evidence type="ECO:0000256" key="5">
    <source>
        <dbReference type="ARBA" id="ARBA00022679"/>
    </source>
</evidence>
<evidence type="ECO:0000259" key="8">
    <source>
        <dbReference type="Pfam" id="PF10672"/>
    </source>
</evidence>
<dbReference type="Proteomes" id="UP001143304">
    <property type="component" value="Unassembled WGS sequence"/>
</dbReference>
<dbReference type="InterPro" id="IPR019614">
    <property type="entry name" value="SAM-dep_methyl-trfase"/>
</dbReference>
<reference evidence="10" key="1">
    <citation type="submission" date="2019-02" db="EMBL/GenBank/DDBJ databases">
        <authorList>
            <person name="Li S.-H."/>
        </authorList>
    </citation>
    <scope>NUCLEOTIDE SEQUENCE</scope>
    <source>
        <strain evidence="10">IMCC11814</strain>
    </source>
</reference>
<feature type="domain" description="S-adenosylmethionine-dependent methyltransferase" evidence="8">
    <location>
        <begin position="169"/>
        <end position="378"/>
    </location>
</feature>
<accession>A0ABT3T9G3</accession>
<keyword evidence="2" id="KW-0963">Cytoplasm</keyword>
<dbReference type="RefSeq" id="WP_279249822.1">
    <property type="nucleotide sequence ID" value="NZ_SHNO01000001.1"/>
</dbReference>
<dbReference type="EMBL" id="SHNO01000001">
    <property type="protein sequence ID" value="MCX2978122.1"/>
    <property type="molecule type" value="Genomic_DNA"/>
</dbReference>
<dbReference type="Pfam" id="PF17785">
    <property type="entry name" value="PUA_3"/>
    <property type="match status" value="1"/>
</dbReference>
<dbReference type="InterPro" id="IPR029063">
    <property type="entry name" value="SAM-dependent_MTases_sf"/>
</dbReference>
<evidence type="ECO:0000256" key="4">
    <source>
        <dbReference type="ARBA" id="ARBA00022603"/>
    </source>
</evidence>
<dbReference type="CDD" id="cd02440">
    <property type="entry name" value="AdoMet_MTases"/>
    <property type="match status" value="1"/>
</dbReference>
<dbReference type="SUPFAM" id="SSF88697">
    <property type="entry name" value="PUA domain-like"/>
    <property type="match status" value="1"/>
</dbReference>
<dbReference type="PROSITE" id="PS50890">
    <property type="entry name" value="PUA"/>
    <property type="match status" value="1"/>
</dbReference>
<evidence type="ECO:0000259" key="9">
    <source>
        <dbReference type="Pfam" id="PF17785"/>
    </source>
</evidence>
<evidence type="ECO:0000256" key="1">
    <source>
        <dbReference type="ARBA" id="ARBA00004496"/>
    </source>
</evidence>
<dbReference type="GO" id="GO:0032259">
    <property type="term" value="P:methylation"/>
    <property type="evidence" value="ECO:0007669"/>
    <property type="project" value="UniProtKB-KW"/>
</dbReference>
<name>A0ABT3T9G3_9GAMM</name>
<dbReference type="Gene3D" id="3.30.750.80">
    <property type="entry name" value="RNA methyltransferase domain (HRMD) like"/>
    <property type="match status" value="1"/>
</dbReference>
<dbReference type="GO" id="GO:0008168">
    <property type="term" value="F:methyltransferase activity"/>
    <property type="evidence" value="ECO:0007669"/>
    <property type="project" value="UniProtKB-KW"/>
</dbReference>
<evidence type="ECO:0000256" key="6">
    <source>
        <dbReference type="ARBA" id="ARBA00022691"/>
    </source>
</evidence>
<dbReference type="Gene3D" id="2.30.130.10">
    <property type="entry name" value="PUA domain"/>
    <property type="match status" value="1"/>
</dbReference>
<keyword evidence="5" id="KW-0808">Transferase</keyword>
<dbReference type="SUPFAM" id="SSF53335">
    <property type="entry name" value="S-adenosyl-L-methionine-dependent methyltransferases"/>
    <property type="match status" value="1"/>
</dbReference>
<comment type="similarity">
    <text evidence="7">Belongs to the methyltransferase superfamily. RlmI family.</text>
</comment>
<evidence type="ECO:0000256" key="2">
    <source>
        <dbReference type="ARBA" id="ARBA00022490"/>
    </source>
</evidence>
<dbReference type="CDD" id="cd21153">
    <property type="entry name" value="PUA_RlmI"/>
    <property type="match status" value="1"/>
</dbReference>
<evidence type="ECO:0000256" key="7">
    <source>
        <dbReference type="ARBA" id="ARBA00038091"/>
    </source>
</evidence>
<evidence type="ECO:0000313" key="10">
    <source>
        <dbReference type="EMBL" id="MCX2978122.1"/>
    </source>
</evidence>
<keyword evidence="6" id="KW-0949">S-adenosyl-L-methionine</keyword>
<organism evidence="10 11">
    <name type="scientific">Candidatus Marimicrobium litorale</name>
    <dbReference type="NCBI Taxonomy" id="2518991"/>
    <lineage>
        <taxon>Bacteria</taxon>
        <taxon>Pseudomonadati</taxon>
        <taxon>Pseudomonadota</taxon>
        <taxon>Gammaproteobacteria</taxon>
        <taxon>Cellvibrionales</taxon>
        <taxon>Halieaceae</taxon>
        <taxon>Marimicrobium</taxon>
    </lineage>
</organism>
<dbReference type="InterPro" id="IPR036974">
    <property type="entry name" value="PUA_sf"/>
</dbReference>
<dbReference type="Pfam" id="PF10672">
    <property type="entry name" value="Methyltrans_SAM"/>
    <property type="match status" value="1"/>
</dbReference>
<dbReference type="CDD" id="cd11572">
    <property type="entry name" value="RlmI_M_like"/>
    <property type="match status" value="1"/>
</dbReference>
<keyword evidence="4 10" id="KW-0489">Methyltransferase</keyword>
<comment type="caution">
    <text evidence="10">The sequence shown here is derived from an EMBL/GenBank/DDBJ whole genome shotgun (WGS) entry which is preliminary data.</text>
</comment>
<dbReference type="InterPro" id="IPR015947">
    <property type="entry name" value="PUA-like_sf"/>
</dbReference>
<dbReference type="PANTHER" id="PTHR42873:SF1">
    <property type="entry name" value="S-ADENOSYLMETHIONINE-DEPENDENT METHYLTRANSFERASE DOMAIN-CONTAINING PROTEIN"/>
    <property type="match status" value="1"/>
</dbReference>
<keyword evidence="11" id="KW-1185">Reference proteome</keyword>
<dbReference type="Gene3D" id="3.40.50.150">
    <property type="entry name" value="Vaccinia Virus protein VP39"/>
    <property type="match status" value="1"/>
</dbReference>